<dbReference type="Pfam" id="PF16761">
    <property type="entry name" value="Clr2_transil"/>
    <property type="match status" value="1"/>
</dbReference>
<feature type="compositionally biased region" description="Polar residues" evidence="1">
    <location>
        <begin position="1"/>
        <end position="24"/>
    </location>
</feature>
<evidence type="ECO:0000313" key="5">
    <source>
        <dbReference type="Proteomes" id="UP000001294"/>
    </source>
</evidence>
<dbReference type="OrthoDB" id="438224at2759"/>
<feature type="compositionally biased region" description="Acidic residues" evidence="1">
    <location>
        <begin position="689"/>
        <end position="700"/>
    </location>
</feature>
<accession>B6QKI8</accession>
<dbReference type="PANTHER" id="PTHR38046:SF1">
    <property type="entry name" value="CRYPTIC LOCI REGULATOR 2"/>
    <property type="match status" value="1"/>
</dbReference>
<dbReference type="InterPro" id="IPR038986">
    <property type="entry name" value="Clr2"/>
</dbReference>
<evidence type="ECO:0000256" key="1">
    <source>
        <dbReference type="SAM" id="MobiDB-lite"/>
    </source>
</evidence>
<dbReference type="PhylomeDB" id="B6QKI8"/>
<sequence>MSHSTPDDTSNNLEVLSLPTSPECSSDGDRSTWPTEDHWRHIDDWLYRHKLAMMWMERDNKAIKGKQYILKQLPAQYSLMDRPRFSDNTIVSASPFPFVQMCLTDLTQRDKFFYGHPSGAPFNSPKNFFPHFYWLVSGKSGICPCDCCKKRRPQTTASGSGTSTGNMINANSFKATTSHHPLAPRQWARGRPAKRASKLPAPRRITDSEGVPDVYRELVTRLSKESEIDEPVSEPRSMDWRAENKLVREHIVRIGLQGSYIPRVGEVVLWVPRLNDGKLKYNEQERSYQIYSSKMRRFIGRPDWRAGTVSEVPDKDPVVLEDLIEPTKKTWEVNYSGFRVETFPNPNSDDKSASLQYQYVHIYLLRPFNSWPTWLQGMPQKEWHPSIKHAMTVMSSVCMINKYHFKGVWPNASIYCRGMFLGPEMIVVGDTVRLKAKGATVNRLAPVTDVMVIKRIEFRLNSCIKDPQSPHLAKSYSIRIRGNIYSNLPTRACRNPDGYGSQPLNQQEVIDAFQQVGMSEYGAWYRTHRPGTAVEISHDMIIGRCYEPAAMELVFGHTSLDYDLFGMLASRDWSRKTDNRMEDGQDWFWADYRVQALSIDTLNGDEVGRYSKSREPRMWRGVLNILDGIPTQADWEAAKLPRNAGRQPGRPSKSQFAEVQKMSSLVSSGLNMEGSANVSSNDETVNTSSEEDNDKAEEMDMVAIKGSTTNSPPDLARIGHSKDDGIKDGDDDDDDEDDWDEDPAVLIQAFKPHHIPIRGNSNSPAKNPQFKRPRIGF</sequence>
<dbReference type="GO" id="GO:0070824">
    <property type="term" value="C:SHREC complex"/>
    <property type="evidence" value="ECO:0007669"/>
    <property type="project" value="InterPro"/>
</dbReference>
<feature type="compositionally biased region" description="Polar residues" evidence="1">
    <location>
        <begin position="652"/>
        <end position="688"/>
    </location>
</feature>
<keyword evidence="5" id="KW-1185">Reference proteome</keyword>
<feature type="region of interest" description="Disordered" evidence="1">
    <location>
        <begin position="1"/>
        <end position="33"/>
    </location>
</feature>
<dbReference type="GO" id="GO:0033553">
    <property type="term" value="C:rDNA heterochromatin"/>
    <property type="evidence" value="ECO:0007669"/>
    <property type="project" value="TreeGrafter"/>
</dbReference>
<protein>
    <recommendedName>
        <fullName evidence="6">Cryptic loci regulator 2 N-terminal domain-containing protein</fullName>
    </recommendedName>
</protein>
<dbReference type="VEuPathDB" id="FungiDB:PMAA_054160"/>
<dbReference type="STRING" id="441960.B6QKI8"/>
<feature type="region of interest" description="Disordered" evidence="1">
    <location>
        <begin position="641"/>
        <end position="777"/>
    </location>
</feature>
<proteinExistence type="predicted"/>
<dbReference type="PANTHER" id="PTHR38046">
    <property type="entry name" value="CRYPTIC LOCI REGULATOR 2"/>
    <property type="match status" value="1"/>
</dbReference>
<dbReference type="GO" id="GO:0031934">
    <property type="term" value="C:mating-type region heterochromatin"/>
    <property type="evidence" value="ECO:0007669"/>
    <property type="project" value="TreeGrafter"/>
</dbReference>
<dbReference type="InterPro" id="IPR031915">
    <property type="entry name" value="Clr2_N"/>
</dbReference>
<dbReference type="InterPro" id="IPR018839">
    <property type="entry name" value="Tscrpt-silencing_Clr2_C"/>
</dbReference>
<gene>
    <name evidence="4" type="ORF">PMAA_054160</name>
</gene>
<dbReference type="Pfam" id="PF10383">
    <property type="entry name" value="Clr2"/>
    <property type="match status" value="1"/>
</dbReference>
<name>B6QKI8_TALMQ</name>
<dbReference type="EMBL" id="DS995903">
    <property type="protein sequence ID" value="EEA21615.1"/>
    <property type="molecule type" value="Genomic_DNA"/>
</dbReference>
<feature type="domain" description="Cryptic loci regulator 2 N-terminal" evidence="3">
    <location>
        <begin position="68"/>
        <end position="148"/>
    </location>
</feature>
<dbReference type="Proteomes" id="UP000001294">
    <property type="component" value="Unassembled WGS sequence"/>
</dbReference>
<dbReference type="HOGENOM" id="CLU_012433_1_0_1"/>
<organism evidence="4 5">
    <name type="scientific">Talaromyces marneffei (strain ATCC 18224 / CBS 334.59 / QM 7333)</name>
    <name type="common">Penicillium marneffei</name>
    <dbReference type="NCBI Taxonomy" id="441960"/>
    <lineage>
        <taxon>Eukaryota</taxon>
        <taxon>Fungi</taxon>
        <taxon>Dikarya</taxon>
        <taxon>Ascomycota</taxon>
        <taxon>Pezizomycotina</taxon>
        <taxon>Eurotiomycetes</taxon>
        <taxon>Eurotiomycetidae</taxon>
        <taxon>Eurotiales</taxon>
        <taxon>Trichocomaceae</taxon>
        <taxon>Talaromyces</taxon>
        <taxon>Talaromyces sect. Talaromyces</taxon>
    </lineage>
</organism>
<reference evidence="5" key="1">
    <citation type="journal article" date="2015" name="Genome Announc.">
        <title>Genome sequence of the AIDS-associated pathogen Penicillium marneffei (ATCC18224) and its near taxonomic relative Talaromyces stipitatus (ATCC10500).</title>
        <authorList>
            <person name="Nierman W.C."/>
            <person name="Fedorova-Abrams N.D."/>
            <person name="Andrianopoulos A."/>
        </authorList>
    </citation>
    <scope>NUCLEOTIDE SEQUENCE [LARGE SCALE GENOMIC DNA]</scope>
    <source>
        <strain evidence="5">ATCC 18224 / CBS 334.59 / QM 7333</strain>
    </source>
</reference>
<dbReference type="AlphaFoldDB" id="B6QKI8"/>
<evidence type="ECO:0000259" key="3">
    <source>
        <dbReference type="Pfam" id="PF16761"/>
    </source>
</evidence>
<evidence type="ECO:0008006" key="6">
    <source>
        <dbReference type="Google" id="ProtNLM"/>
    </source>
</evidence>
<dbReference type="GO" id="GO:0030466">
    <property type="term" value="P:silent mating-type cassette heterochromatin formation"/>
    <property type="evidence" value="ECO:0007669"/>
    <property type="project" value="TreeGrafter"/>
</dbReference>
<feature type="compositionally biased region" description="Acidic residues" evidence="1">
    <location>
        <begin position="729"/>
        <end position="743"/>
    </location>
</feature>
<feature type="domain" description="Cryptic loci regulator 2 C-terminal" evidence="2">
    <location>
        <begin position="415"/>
        <end position="547"/>
    </location>
</feature>
<feature type="region of interest" description="Disordered" evidence="1">
    <location>
        <begin position="178"/>
        <end position="206"/>
    </location>
</feature>
<evidence type="ECO:0000313" key="4">
    <source>
        <dbReference type="EMBL" id="EEA21615.1"/>
    </source>
</evidence>
<evidence type="ECO:0000259" key="2">
    <source>
        <dbReference type="Pfam" id="PF10383"/>
    </source>
</evidence>